<keyword evidence="1" id="KW-0614">Plasmid</keyword>
<geneLocation type="plasmid" evidence="1 3">
    <name>AbAZ39_p1</name>
</geneLocation>
<dbReference type="Proteomes" id="UP000027186">
    <property type="component" value="Plasmid AbAZ39_p1"/>
</dbReference>
<reference evidence="1 3" key="1">
    <citation type="journal article" date="2014" name="Genome Announc.">
        <title>Complete Genome Sequence of the Model Rhizosphere Strain Azospirillum brasilense Az39, Successfully Applied in Agriculture.</title>
        <authorList>
            <person name="Rivera D."/>
            <person name="Revale S."/>
            <person name="Molina R."/>
            <person name="Gualpa J."/>
            <person name="Puente M."/>
            <person name="Maroniche G."/>
            <person name="Paris G."/>
            <person name="Baker D."/>
            <person name="Clavijo B."/>
            <person name="McLay K."/>
            <person name="Spaepen S."/>
            <person name="Perticari A."/>
            <person name="Vazquez M."/>
            <person name="Wisniewski-Dye F."/>
            <person name="Watkins C."/>
            <person name="Martinez-Abarca F."/>
            <person name="Vanderleyden J."/>
            <person name="Cassan F."/>
        </authorList>
    </citation>
    <scope>NUCLEOTIDE SEQUENCE [LARGE SCALE GENOMIC DNA]</scope>
    <source>
        <strain evidence="1 3">Az39</strain>
        <plasmid evidence="1">AbAZ39_p1</plasmid>
    </source>
</reference>
<name>A0A060DH75_9PROT</name>
<gene>
    <name evidence="1" type="ORF">ABAZ39_16365</name>
    <name evidence="2" type="ORF">FH063_003259</name>
</gene>
<evidence type="ECO:0000313" key="2">
    <source>
        <dbReference type="EMBL" id="KAA1053063.1"/>
    </source>
</evidence>
<evidence type="ECO:0000313" key="1">
    <source>
        <dbReference type="EMBL" id="AIB13516.1"/>
    </source>
</evidence>
<dbReference type="EMBL" id="VEWN01000018">
    <property type="protein sequence ID" value="KAA1053063.1"/>
    <property type="molecule type" value="Genomic_DNA"/>
</dbReference>
<dbReference type="Proteomes" id="UP000325333">
    <property type="component" value="Unassembled WGS sequence"/>
</dbReference>
<dbReference type="KEGG" id="abq:ABAZ39_16365"/>
<reference evidence="2 4" key="2">
    <citation type="submission" date="2019-07" db="EMBL/GenBank/DDBJ databases">
        <title>Genome sequencing of the stress-tolerant strain Azospirillum brasilense Az19.</title>
        <authorList>
            <person name="Maroniche G.A."/>
            <person name="Garcia J.E."/>
            <person name="Pagnussat L."/>
            <person name="Amenta M."/>
            <person name="Creus C.M."/>
        </authorList>
    </citation>
    <scope>NUCLEOTIDE SEQUENCE [LARGE SCALE GENOMIC DNA]</scope>
    <source>
        <strain evidence="2 4">Az19</strain>
    </source>
</reference>
<proteinExistence type="predicted"/>
<protein>
    <submittedName>
        <fullName evidence="1">Uncharacterized protein</fullName>
    </submittedName>
</protein>
<dbReference type="RefSeq" id="WP_040133966.1">
    <property type="nucleotide sequence ID" value="NZ_CP007794.1"/>
</dbReference>
<dbReference type="EMBL" id="CP007794">
    <property type="protein sequence ID" value="AIB13516.1"/>
    <property type="molecule type" value="Genomic_DNA"/>
</dbReference>
<sequence length="103" mass="11856">MVRIELHIGSFSEDCFYAMGEMPFLDMKEPLGHQGGLSYAVARFSFETWEHFFGELKKVAPAFAAELRSMREAERRAFFDNPSGKAVLRILWRHTDFGMSCRG</sequence>
<dbReference type="AlphaFoldDB" id="A0A060DH75"/>
<organism evidence="1 3">
    <name type="scientific">Azospirillum argentinense</name>
    <dbReference type="NCBI Taxonomy" id="2970906"/>
    <lineage>
        <taxon>Bacteria</taxon>
        <taxon>Pseudomonadati</taxon>
        <taxon>Pseudomonadota</taxon>
        <taxon>Alphaproteobacteria</taxon>
        <taxon>Rhodospirillales</taxon>
        <taxon>Azospirillaceae</taxon>
        <taxon>Azospirillum</taxon>
    </lineage>
</organism>
<evidence type="ECO:0000313" key="3">
    <source>
        <dbReference type="Proteomes" id="UP000027186"/>
    </source>
</evidence>
<accession>A0A060DH75</accession>
<accession>A0A5B0KML7</accession>
<evidence type="ECO:0000313" key="4">
    <source>
        <dbReference type="Proteomes" id="UP000325333"/>
    </source>
</evidence>